<dbReference type="PROSITE" id="PS50249">
    <property type="entry name" value="MPN"/>
    <property type="match status" value="1"/>
</dbReference>
<dbReference type="PATRIC" id="fig|1300342.3.peg.3369"/>
<dbReference type="OrthoDB" id="9804482at2"/>
<dbReference type="InterPro" id="IPR001405">
    <property type="entry name" value="UPF0758"/>
</dbReference>
<dbReference type="STRING" id="1300342.I596_3450"/>
<evidence type="ECO:0000313" key="8">
    <source>
        <dbReference type="EMBL" id="ANB19438.1"/>
    </source>
</evidence>
<dbReference type="InterPro" id="IPR037518">
    <property type="entry name" value="MPN"/>
</dbReference>
<dbReference type="PANTHER" id="PTHR30471">
    <property type="entry name" value="DNA REPAIR PROTEIN RADC"/>
    <property type="match status" value="1"/>
</dbReference>
<dbReference type="SUPFAM" id="SSF102712">
    <property type="entry name" value="JAB1/MPN domain"/>
    <property type="match status" value="1"/>
</dbReference>
<dbReference type="GO" id="GO:0008237">
    <property type="term" value="F:metallopeptidase activity"/>
    <property type="evidence" value="ECO:0007669"/>
    <property type="project" value="UniProtKB-KW"/>
</dbReference>
<evidence type="ECO:0000256" key="2">
    <source>
        <dbReference type="ARBA" id="ARBA00022723"/>
    </source>
</evidence>
<keyword evidence="9" id="KW-1185">Reference proteome</keyword>
<gene>
    <name evidence="8" type="ORF">I596_3450</name>
</gene>
<evidence type="ECO:0000313" key="9">
    <source>
        <dbReference type="Proteomes" id="UP000076830"/>
    </source>
</evidence>
<dbReference type="Gene3D" id="3.40.140.10">
    <property type="entry name" value="Cytidine Deaminase, domain 2"/>
    <property type="match status" value="1"/>
</dbReference>
<dbReference type="Pfam" id="PF20582">
    <property type="entry name" value="UPF0758_N"/>
    <property type="match status" value="1"/>
</dbReference>
<reference evidence="8 9" key="1">
    <citation type="submission" date="2016-04" db="EMBL/GenBank/DDBJ databases">
        <title>Complete genome sequence of Dokdonella koreensis DS-123T.</title>
        <authorList>
            <person name="Kim J.F."/>
            <person name="Lee H."/>
            <person name="Kwak M.-J."/>
        </authorList>
    </citation>
    <scope>NUCLEOTIDE SEQUENCE [LARGE SCALE GENOMIC DNA]</scope>
    <source>
        <strain evidence="8 9">DS-123</strain>
    </source>
</reference>
<accession>A0A160DXJ0</accession>
<evidence type="ECO:0000256" key="5">
    <source>
        <dbReference type="ARBA" id="ARBA00023049"/>
    </source>
</evidence>
<dbReference type="KEGG" id="dko:I596_3450"/>
<keyword evidence="3" id="KW-0378">Hydrolase</keyword>
<feature type="domain" description="MPN" evidence="7">
    <location>
        <begin position="100"/>
        <end position="222"/>
    </location>
</feature>
<dbReference type="AlphaFoldDB" id="A0A160DXJ0"/>
<dbReference type="Pfam" id="PF04002">
    <property type="entry name" value="RadC"/>
    <property type="match status" value="1"/>
</dbReference>
<keyword evidence="2" id="KW-0479">Metal-binding</keyword>
<dbReference type="InterPro" id="IPR025657">
    <property type="entry name" value="RadC_JAB"/>
</dbReference>
<organism evidence="8 9">
    <name type="scientific">Dokdonella koreensis DS-123</name>
    <dbReference type="NCBI Taxonomy" id="1300342"/>
    <lineage>
        <taxon>Bacteria</taxon>
        <taxon>Pseudomonadati</taxon>
        <taxon>Pseudomonadota</taxon>
        <taxon>Gammaproteobacteria</taxon>
        <taxon>Lysobacterales</taxon>
        <taxon>Rhodanobacteraceae</taxon>
        <taxon>Dokdonella</taxon>
    </lineage>
</organism>
<dbReference type="InterPro" id="IPR046778">
    <property type="entry name" value="UPF0758_N"/>
</dbReference>
<protein>
    <submittedName>
        <fullName evidence="8">DNA repair protein RadC</fullName>
    </submittedName>
</protein>
<evidence type="ECO:0000256" key="3">
    <source>
        <dbReference type="ARBA" id="ARBA00022801"/>
    </source>
</evidence>
<keyword evidence="5" id="KW-0482">Metalloprotease</keyword>
<dbReference type="EMBL" id="CP015249">
    <property type="protein sequence ID" value="ANB19438.1"/>
    <property type="molecule type" value="Genomic_DNA"/>
</dbReference>
<dbReference type="GO" id="GO:0006508">
    <property type="term" value="P:proteolysis"/>
    <property type="evidence" value="ECO:0007669"/>
    <property type="project" value="UniProtKB-KW"/>
</dbReference>
<evidence type="ECO:0000256" key="4">
    <source>
        <dbReference type="ARBA" id="ARBA00022833"/>
    </source>
</evidence>
<comment type="similarity">
    <text evidence="6">Belongs to the UPF0758 family.</text>
</comment>
<dbReference type="RefSeq" id="WP_067650307.1">
    <property type="nucleotide sequence ID" value="NZ_CP015249.1"/>
</dbReference>
<proteinExistence type="inferred from homology"/>
<dbReference type="GO" id="GO:0046872">
    <property type="term" value="F:metal ion binding"/>
    <property type="evidence" value="ECO:0007669"/>
    <property type="project" value="UniProtKB-KW"/>
</dbReference>
<dbReference type="PROSITE" id="PS01302">
    <property type="entry name" value="UPF0758"/>
    <property type="match status" value="1"/>
</dbReference>
<keyword evidence="1" id="KW-0645">Protease</keyword>
<dbReference type="Proteomes" id="UP000076830">
    <property type="component" value="Chromosome"/>
</dbReference>
<sequence length="222" mass="24492">MKIIELPDDERPREKLMARGAWFLSDAEVLAVLLGSGRSGRNAVETACVWLRNSGGLRELLEAPRGTHAIGTATWCRLHAAVELGRRCLNHHVDGTTDTPLTTPEMASRFFKSQLAGYPFEIFACLFLDNRHRIVSFEKMFSGTVAGASVHPREVVRRCVELNAAAVIFVHNHPSGQPEPSAADQAITARLRESLDLIEVRVLDHFIVGDGTPISMARRGML</sequence>
<dbReference type="NCBIfam" id="NF000642">
    <property type="entry name" value="PRK00024.1"/>
    <property type="match status" value="1"/>
</dbReference>
<evidence type="ECO:0000259" key="7">
    <source>
        <dbReference type="PROSITE" id="PS50249"/>
    </source>
</evidence>
<evidence type="ECO:0000256" key="6">
    <source>
        <dbReference type="RuleBase" id="RU003797"/>
    </source>
</evidence>
<keyword evidence="4" id="KW-0862">Zinc</keyword>
<dbReference type="NCBIfam" id="TIGR00608">
    <property type="entry name" value="radc"/>
    <property type="match status" value="1"/>
</dbReference>
<name>A0A160DXJ0_9GAMM</name>
<evidence type="ECO:0000256" key="1">
    <source>
        <dbReference type="ARBA" id="ARBA00022670"/>
    </source>
</evidence>
<dbReference type="InterPro" id="IPR020891">
    <property type="entry name" value="UPF0758_CS"/>
</dbReference>
<dbReference type="CDD" id="cd08071">
    <property type="entry name" value="MPN_DUF2466"/>
    <property type="match status" value="1"/>
</dbReference>
<dbReference type="PANTHER" id="PTHR30471:SF3">
    <property type="entry name" value="UPF0758 PROTEIN YEES-RELATED"/>
    <property type="match status" value="1"/>
</dbReference>